<dbReference type="Proteomes" id="UP000792457">
    <property type="component" value="Unassembled WGS sequence"/>
</dbReference>
<proteinExistence type="inferred from homology"/>
<evidence type="ECO:0000313" key="14">
    <source>
        <dbReference type="Proteomes" id="UP000792457"/>
    </source>
</evidence>
<keyword evidence="9" id="KW-0472">Membrane</keyword>
<feature type="transmembrane region" description="Helical" evidence="9">
    <location>
        <begin position="113"/>
        <end position="138"/>
    </location>
</feature>
<comment type="function">
    <text evidence="9">Proteolytically removes the C-terminal three residues of farnesylated proteins.</text>
</comment>
<comment type="catalytic activity">
    <reaction evidence="6 9">
        <text>Hydrolyzes the peptide bond -P2-(S-farnesyl or geranylgeranyl)C-P1'-P2'-P3'-COOH where P1' and P2' are amino acids with aliphatic side chains and P3' is any C-terminal residue.</text>
        <dbReference type="EC" id="3.4.24.84"/>
    </reaction>
</comment>
<evidence type="ECO:0000256" key="2">
    <source>
        <dbReference type="ARBA" id="ARBA00022723"/>
    </source>
</evidence>
<keyword evidence="4 8" id="KW-0862">Zinc</keyword>
<feature type="binding site" evidence="8">
    <location>
        <position position="344"/>
    </location>
    <ligand>
        <name>Zn(2+)</name>
        <dbReference type="ChEBI" id="CHEBI:29105"/>
        <note>catalytic</note>
    </ligand>
</feature>
<dbReference type="EC" id="3.4.24.84" evidence="9"/>
<feature type="domain" description="Peptidase M48" evidence="11">
    <location>
        <begin position="218"/>
        <end position="481"/>
    </location>
</feature>
<evidence type="ECO:0000259" key="12">
    <source>
        <dbReference type="Pfam" id="PF16491"/>
    </source>
</evidence>
<feature type="active site" description="Proton donor" evidence="7">
    <location>
        <position position="428"/>
    </location>
</feature>
<keyword evidence="3 9" id="KW-0378">Hydrolase</keyword>
<feature type="transmembrane region" description="Helical" evidence="9">
    <location>
        <begin position="393"/>
        <end position="416"/>
    </location>
</feature>
<feature type="binding site" evidence="8">
    <location>
        <position position="424"/>
    </location>
    <ligand>
        <name>Zn(2+)</name>
        <dbReference type="ChEBI" id="CHEBI:29105"/>
        <note>catalytic</note>
    </ligand>
</feature>
<keyword evidence="9" id="KW-0812">Transmembrane</keyword>
<dbReference type="Pfam" id="PF16491">
    <property type="entry name" value="Peptidase_M48_N"/>
    <property type="match status" value="1"/>
</dbReference>
<dbReference type="GO" id="GO:0004222">
    <property type="term" value="F:metalloendopeptidase activity"/>
    <property type="evidence" value="ECO:0007669"/>
    <property type="project" value="UniProtKB-UniRule"/>
</dbReference>
<dbReference type="InterPro" id="IPR032456">
    <property type="entry name" value="Peptidase_M48_N"/>
</dbReference>
<evidence type="ECO:0000256" key="9">
    <source>
        <dbReference type="RuleBase" id="RU366005"/>
    </source>
</evidence>
<evidence type="ECO:0000256" key="1">
    <source>
        <dbReference type="ARBA" id="ARBA00022670"/>
    </source>
</evidence>
<keyword evidence="14" id="KW-1185">Reference proteome</keyword>
<dbReference type="AlphaFoldDB" id="A0A8K0PBH8"/>
<dbReference type="GO" id="GO:0046872">
    <property type="term" value="F:metal ion binding"/>
    <property type="evidence" value="ECO:0007669"/>
    <property type="project" value="UniProtKB-UniRule"/>
</dbReference>
<evidence type="ECO:0000313" key="13">
    <source>
        <dbReference type="EMBL" id="KAG8237529.1"/>
    </source>
</evidence>
<feature type="transmembrane region" description="Helical" evidence="9">
    <location>
        <begin position="159"/>
        <end position="178"/>
    </location>
</feature>
<feature type="transmembrane region" description="Helical" evidence="9">
    <location>
        <begin position="358"/>
        <end position="378"/>
    </location>
</feature>
<evidence type="ECO:0000256" key="5">
    <source>
        <dbReference type="ARBA" id="ARBA00023049"/>
    </source>
</evidence>
<comment type="caution">
    <text evidence="13">The sequence shown here is derived from an EMBL/GenBank/DDBJ whole genome shotgun (WGS) entry which is preliminary data.</text>
</comment>
<feature type="transmembrane region" description="Helical" evidence="9">
    <location>
        <begin position="7"/>
        <end position="26"/>
    </location>
</feature>
<keyword evidence="2 8" id="KW-0479">Metal-binding</keyword>
<evidence type="ECO:0000256" key="6">
    <source>
        <dbReference type="ARBA" id="ARBA00044456"/>
    </source>
</evidence>
<evidence type="ECO:0000256" key="7">
    <source>
        <dbReference type="PIRSR" id="PIRSR627057-1"/>
    </source>
</evidence>
<evidence type="ECO:0000256" key="10">
    <source>
        <dbReference type="SAM" id="MobiDB-lite"/>
    </source>
</evidence>
<keyword evidence="1 9" id="KW-0645">Protease</keyword>
<accession>A0A8K0PBH8</accession>
<feature type="transmembrane region" description="Helical" evidence="9">
    <location>
        <begin position="72"/>
        <end position="93"/>
    </location>
</feature>
<dbReference type="GO" id="GO:0071586">
    <property type="term" value="P:CAAX-box protein processing"/>
    <property type="evidence" value="ECO:0007669"/>
    <property type="project" value="UniProtKB-UniRule"/>
</dbReference>
<evidence type="ECO:0000256" key="3">
    <source>
        <dbReference type="ARBA" id="ARBA00022801"/>
    </source>
</evidence>
<dbReference type="Gene3D" id="3.30.2010.10">
    <property type="entry name" value="Metalloproteases ('zincins'), catalytic domain"/>
    <property type="match status" value="1"/>
</dbReference>
<evidence type="ECO:0000256" key="8">
    <source>
        <dbReference type="PIRSR" id="PIRSR627057-2"/>
    </source>
</evidence>
<feature type="binding site" evidence="8">
    <location>
        <position position="348"/>
    </location>
    <ligand>
        <name>Zn(2+)</name>
        <dbReference type="ChEBI" id="CHEBI:29105"/>
        <note>catalytic</note>
    </ligand>
</feature>
<reference evidence="13" key="1">
    <citation type="submission" date="2013-04" db="EMBL/GenBank/DDBJ databases">
        <authorList>
            <person name="Qu J."/>
            <person name="Murali S.C."/>
            <person name="Bandaranaike D."/>
            <person name="Bellair M."/>
            <person name="Blankenburg K."/>
            <person name="Chao H."/>
            <person name="Dinh H."/>
            <person name="Doddapaneni H."/>
            <person name="Downs B."/>
            <person name="Dugan-Rocha S."/>
            <person name="Elkadiri S."/>
            <person name="Gnanaolivu R.D."/>
            <person name="Hernandez B."/>
            <person name="Javaid M."/>
            <person name="Jayaseelan J.C."/>
            <person name="Lee S."/>
            <person name="Li M."/>
            <person name="Ming W."/>
            <person name="Munidasa M."/>
            <person name="Muniz J."/>
            <person name="Nguyen L."/>
            <person name="Ongeri F."/>
            <person name="Osuji N."/>
            <person name="Pu L.-L."/>
            <person name="Puazo M."/>
            <person name="Qu C."/>
            <person name="Quiroz J."/>
            <person name="Raj R."/>
            <person name="Weissenberger G."/>
            <person name="Xin Y."/>
            <person name="Zou X."/>
            <person name="Han Y."/>
            <person name="Richards S."/>
            <person name="Worley K."/>
            <person name="Muzny D."/>
            <person name="Gibbs R."/>
        </authorList>
    </citation>
    <scope>NUCLEOTIDE SEQUENCE</scope>
    <source>
        <strain evidence="13">Sampled in the wild</strain>
    </source>
</reference>
<evidence type="ECO:0000256" key="4">
    <source>
        <dbReference type="ARBA" id="ARBA00022833"/>
    </source>
</evidence>
<sequence>MEVEEKTLLYGIIGFLWLEYFWELYLSRRQHRIYERTVEVPLELKDILSKETFEKARLYGLDKSSFSTLKGFLSMLISTIFILLFGFLYFWNISRDILIRFGFQGNNEIIHSMVFGLLTNIYSTLISLPFGIYYTFVLEEKHGFNKQTVGFFVKDKIKAFLVGQLIMLPVIAAVVKIVRAGGDYFFFYLWLFSMIVTFFLLTVYPDYIAPLFDKYTPLPEGDLRTKIEELASSLQFPLYEMYVVEGSKRSVHSNAYFYGFYKKKRIVLFDTLLKDYTPINKKDAAEKEEDKAKQETQKEKVELKDEEMEGKANVDKKENKDSAEKKNNEQKGCSDEEVIAVLGHELGHWKLNHVIKNLCIMQINLFLMFLVFGLLFQYKTMYRAFGFVDEEPVLIGFFIVLQFLFSPYNTVLGYFLTSLSRRFEFQADAFAQSLGHGKALCDALIKLNTDNLGFPVYDPLFSKWHHSHPPLLQRLNAIQKTE</sequence>
<comment type="subcellular location">
    <subcellularLocation>
        <location evidence="9">Endoplasmic reticulum membrane</location>
        <topology evidence="9">Multi-pass membrane protein</topology>
    </subcellularLocation>
</comment>
<feature type="region of interest" description="Disordered" evidence="10">
    <location>
        <begin position="284"/>
        <end position="330"/>
    </location>
</feature>
<comment type="similarity">
    <text evidence="9">Belongs to the peptidase M48A family.</text>
</comment>
<keyword evidence="5 9" id="KW-0482">Metalloprotease</keyword>
<comment type="cofactor">
    <cofactor evidence="8 9">
        <name>Zn(2+)</name>
        <dbReference type="ChEBI" id="CHEBI:29105"/>
    </cofactor>
    <text evidence="8 9">Binds 1 zinc ion per subunit.</text>
</comment>
<dbReference type="OrthoDB" id="360839at2759"/>
<dbReference type="InterPro" id="IPR001915">
    <property type="entry name" value="Peptidase_M48"/>
</dbReference>
<reference evidence="13" key="2">
    <citation type="submission" date="2017-10" db="EMBL/GenBank/DDBJ databases">
        <title>Ladona fulva Genome sequencing and assembly.</title>
        <authorList>
            <person name="Murali S."/>
            <person name="Richards S."/>
            <person name="Bandaranaike D."/>
            <person name="Bellair M."/>
            <person name="Blankenburg K."/>
            <person name="Chao H."/>
            <person name="Dinh H."/>
            <person name="Doddapaneni H."/>
            <person name="Dugan-Rocha S."/>
            <person name="Elkadiri S."/>
            <person name="Gnanaolivu R."/>
            <person name="Hernandez B."/>
            <person name="Skinner E."/>
            <person name="Javaid M."/>
            <person name="Lee S."/>
            <person name="Li M."/>
            <person name="Ming W."/>
            <person name="Munidasa M."/>
            <person name="Muniz J."/>
            <person name="Nguyen L."/>
            <person name="Hughes D."/>
            <person name="Osuji N."/>
            <person name="Pu L.-L."/>
            <person name="Puazo M."/>
            <person name="Qu C."/>
            <person name="Quiroz J."/>
            <person name="Raj R."/>
            <person name="Weissenberger G."/>
            <person name="Xin Y."/>
            <person name="Zou X."/>
            <person name="Han Y."/>
            <person name="Worley K."/>
            <person name="Muzny D."/>
            <person name="Gibbs R."/>
        </authorList>
    </citation>
    <scope>NUCLEOTIDE SEQUENCE</scope>
    <source>
        <strain evidence="13">Sampled in the wild</strain>
    </source>
</reference>
<feature type="active site" evidence="7">
    <location>
        <position position="345"/>
    </location>
</feature>
<dbReference type="PANTHER" id="PTHR10120">
    <property type="entry name" value="CAAX PRENYL PROTEASE 1"/>
    <property type="match status" value="1"/>
</dbReference>
<keyword evidence="9" id="KW-1133">Transmembrane helix</keyword>
<dbReference type="InterPro" id="IPR027057">
    <property type="entry name" value="CAXX_Prtase_1"/>
</dbReference>
<protein>
    <recommendedName>
        <fullName evidence="9">CAAX prenyl protease</fullName>
        <ecNumber evidence="9">3.4.24.84</ecNumber>
    </recommendedName>
</protein>
<evidence type="ECO:0000259" key="11">
    <source>
        <dbReference type="Pfam" id="PF01435"/>
    </source>
</evidence>
<organism evidence="13 14">
    <name type="scientific">Ladona fulva</name>
    <name type="common">Scarce chaser dragonfly</name>
    <name type="synonym">Libellula fulva</name>
    <dbReference type="NCBI Taxonomy" id="123851"/>
    <lineage>
        <taxon>Eukaryota</taxon>
        <taxon>Metazoa</taxon>
        <taxon>Ecdysozoa</taxon>
        <taxon>Arthropoda</taxon>
        <taxon>Hexapoda</taxon>
        <taxon>Insecta</taxon>
        <taxon>Pterygota</taxon>
        <taxon>Palaeoptera</taxon>
        <taxon>Odonata</taxon>
        <taxon>Epiprocta</taxon>
        <taxon>Anisoptera</taxon>
        <taxon>Libelluloidea</taxon>
        <taxon>Libellulidae</taxon>
        <taxon>Ladona</taxon>
    </lineage>
</organism>
<keyword evidence="9" id="KW-0256">Endoplasmic reticulum</keyword>
<dbReference type="CDD" id="cd07343">
    <property type="entry name" value="M48A_Zmpste24p_like"/>
    <property type="match status" value="1"/>
</dbReference>
<feature type="transmembrane region" description="Helical" evidence="9">
    <location>
        <begin position="184"/>
        <end position="204"/>
    </location>
</feature>
<gene>
    <name evidence="13" type="ORF">J437_LFUL016506</name>
</gene>
<dbReference type="Pfam" id="PF01435">
    <property type="entry name" value="Peptidase_M48"/>
    <property type="match status" value="1"/>
</dbReference>
<feature type="domain" description="CAAX prenyl protease 1 N-terminal" evidence="12">
    <location>
        <begin position="30"/>
        <end position="214"/>
    </location>
</feature>
<dbReference type="EMBL" id="KZ309182">
    <property type="protein sequence ID" value="KAG8237529.1"/>
    <property type="molecule type" value="Genomic_DNA"/>
</dbReference>
<name>A0A8K0PBH8_LADFU</name>
<dbReference type="GO" id="GO:0005789">
    <property type="term" value="C:endoplasmic reticulum membrane"/>
    <property type="evidence" value="ECO:0007669"/>
    <property type="project" value="UniProtKB-SubCell"/>
</dbReference>